<dbReference type="InterPro" id="IPR002539">
    <property type="entry name" value="MaoC-like_dom"/>
</dbReference>
<reference evidence="2 3" key="1">
    <citation type="submission" date="2024-05" db="EMBL/GenBank/DDBJ databases">
        <authorList>
            <person name="Park S."/>
        </authorList>
    </citation>
    <scope>NUCLEOTIDE SEQUENCE [LARGE SCALE GENOMIC DNA]</scope>
    <source>
        <strain evidence="2 3">DGU5</strain>
    </source>
</reference>
<proteinExistence type="predicted"/>
<comment type="caution">
    <text evidence="2">The sequence shown here is derived from an EMBL/GenBank/DDBJ whole genome shotgun (WGS) entry which is preliminary data.</text>
</comment>
<gene>
    <name evidence="2" type="ORF">ABDJ38_13805</name>
</gene>
<evidence type="ECO:0000313" key="2">
    <source>
        <dbReference type="EMBL" id="MEN7538252.1"/>
    </source>
</evidence>
<evidence type="ECO:0000259" key="1">
    <source>
        <dbReference type="Pfam" id="PF01575"/>
    </source>
</evidence>
<keyword evidence="3" id="KW-1185">Reference proteome</keyword>
<dbReference type="Pfam" id="PF01575">
    <property type="entry name" value="MaoC_dehydratas"/>
    <property type="match status" value="1"/>
</dbReference>
<dbReference type="Proteomes" id="UP001484535">
    <property type="component" value="Unassembled WGS sequence"/>
</dbReference>
<protein>
    <submittedName>
        <fullName evidence="2">MaoC/PaaZ C-terminal domain-containing protein</fullName>
    </submittedName>
</protein>
<sequence length="153" mass="17319">MSEPNDKFYFDDIEPDAQLLSSETVLDREAMRDFARRWDPLPIHLDEETARKAGLGDITASGSFLLATKNRLLYELGVDMAVIASFGFDEVRFKEPGKPGDVVRLRLTWLEKRLSTSRPDRGIAKHLGELMRADGTVILSLIDTVMIRTRPRA</sequence>
<evidence type="ECO:0000313" key="3">
    <source>
        <dbReference type="Proteomes" id="UP001484535"/>
    </source>
</evidence>
<dbReference type="SUPFAM" id="SSF54637">
    <property type="entry name" value="Thioesterase/thiol ester dehydrase-isomerase"/>
    <property type="match status" value="1"/>
</dbReference>
<dbReference type="RefSeq" id="WP_346785714.1">
    <property type="nucleotide sequence ID" value="NZ_JBDLBR010000005.1"/>
</dbReference>
<name>A0ABV0D2G5_9SPHN</name>
<accession>A0ABV0D2G5</accession>
<organism evidence="2 3">
    <name type="scientific">Aurantiacibacter flavus</name>
    <dbReference type="NCBI Taxonomy" id="3145232"/>
    <lineage>
        <taxon>Bacteria</taxon>
        <taxon>Pseudomonadati</taxon>
        <taxon>Pseudomonadota</taxon>
        <taxon>Alphaproteobacteria</taxon>
        <taxon>Sphingomonadales</taxon>
        <taxon>Erythrobacteraceae</taxon>
        <taxon>Aurantiacibacter</taxon>
    </lineage>
</organism>
<feature type="domain" description="MaoC-like" evidence="1">
    <location>
        <begin position="23"/>
        <end position="115"/>
    </location>
</feature>
<dbReference type="Gene3D" id="3.10.129.10">
    <property type="entry name" value="Hotdog Thioesterase"/>
    <property type="match status" value="1"/>
</dbReference>
<dbReference type="EMBL" id="JBDLBR010000005">
    <property type="protein sequence ID" value="MEN7538252.1"/>
    <property type="molecule type" value="Genomic_DNA"/>
</dbReference>
<dbReference type="InterPro" id="IPR029069">
    <property type="entry name" value="HotDog_dom_sf"/>
</dbReference>